<evidence type="ECO:0000259" key="2">
    <source>
        <dbReference type="Pfam" id="PF12867"/>
    </source>
</evidence>
<dbReference type="SUPFAM" id="SSF109854">
    <property type="entry name" value="DinB/YfiT-like putative metalloenzymes"/>
    <property type="match status" value="1"/>
</dbReference>
<dbReference type="Proteomes" id="UP000316747">
    <property type="component" value="Unassembled WGS sequence"/>
</dbReference>
<evidence type="ECO:0000313" key="3">
    <source>
        <dbReference type="EMBL" id="TQM64199.1"/>
    </source>
</evidence>
<dbReference type="Gene3D" id="1.20.120.450">
    <property type="entry name" value="dinb family like domain"/>
    <property type="match status" value="1"/>
</dbReference>
<proteinExistence type="predicted"/>
<accession>A0A543I0T2</accession>
<feature type="region of interest" description="Disordered" evidence="1">
    <location>
        <begin position="1"/>
        <end position="22"/>
    </location>
</feature>
<dbReference type="AlphaFoldDB" id="A0A543I0T2"/>
<evidence type="ECO:0000313" key="4">
    <source>
        <dbReference type="Proteomes" id="UP000316747"/>
    </source>
</evidence>
<feature type="domain" description="DinB-like" evidence="2">
    <location>
        <begin position="34"/>
        <end position="196"/>
    </location>
</feature>
<reference evidence="3 4" key="1">
    <citation type="submission" date="2019-06" db="EMBL/GenBank/DDBJ databases">
        <title>Genome sequencing of plant associated microbes to promote plant fitness in Sorghum bicolor and Oryza sativa.</title>
        <authorList>
            <person name="Coleman-Derr D."/>
        </authorList>
    </citation>
    <scope>NUCLEOTIDE SEQUENCE [LARGE SCALE GENOMIC DNA]</scope>
    <source>
        <strain evidence="3 4">KV-663</strain>
    </source>
</reference>
<sequence length="219" mass="24134">MTETQSTTETPSTTADATPETSAHVDWQRVLIDQLDWHWTNQLRPRLDGLTDEEYLWEPTPGAWNVHPRGQGSTELQGGSGELTIDFAYPEPVPAPVTTIAWRLAHVIVGVLGARVHSHFGGPEADYQTFDYAGTADDALAQLDSAYAGWIAGVRRWGAVELAEPCGPAEGPFADYSRAELVAHINREVIHHGAEIALLRDLFAHRNDSRTTDERLTND</sequence>
<dbReference type="InterPro" id="IPR024775">
    <property type="entry name" value="DinB-like"/>
</dbReference>
<dbReference type="Pfam" id="PF12867">
    <property type="entry name" value="DinB_2"/>
    <property type="match status" value="1"/>
</dbReference>
<dbReference type="InterPro" id="IPR034660">
    <property type="entry name" value="DinB/YfiT-like"/>
</dbReference>
<keyword evidence="4" id="KW-1185">Reference proteome</keyword>
<comment type="caution">
    <text evidence="3">The sequence shown here is derived from an EMBL/GenBank/DDBJ whole genome shotgun (WGS) entry which is preliminary data.</text>
</comment>
<name>A0A543I0T2_9MICO</name>
<protein>
    <submittedName>
        <fullName evidence="3">DinB family protein</fullName>
    </submittedName>
</protein>
<evidence type="ECO:0000256" key="1">
    <source>
        <dbReference type="SAM" id="MobiDB-lite"/>
    </source>
</evidence>
<organism evidence="3 4">
    <name type="scientific">Humibacillus xanthopallidus</name>
    <dbReference type="NCBI Taxonomy" id="412689"/>
    <lineage>
        <taxon>Bacteria</taxon>
        <taxon>Bacillati</taxon>
        <taxon>Actinomycetota</taxon>
        <taxon>Actinomycetes</taxon>
        <taxon>Micrococcales</taxon>
        <taxon>Intrasporangiaceae</taxon>
        <taxon>Humibacillus</taxon>
    </lineage>
</organism>
<dbReference type="EMBL" id="VFPM01000001">
    <property type="protein sequence ID" value="TQM64199.1"/>
    <property type="molecule type" value="Genomic_DNA"/>
</dbReference>
<dbReference type="RefSeq" id="WP_221629194.1">
    <property type="nucleotide sequence ID" value="NZ_VFPM01000001.1"/>
</dbReference>
<gene>
    <name evidence="3" type="ORF">FBY41_0561</name>
</gene>